<proteinExistence type="predicted"/>
<evidence type="ECO:0000313" key="3">
    <source>
        <dbReference type="Proteomes" id="UP000299102"/>
    </source>
</evidence>
<dbReference type="Proteomes" id="UP000299102">
    <property type="component" value="Unassembled WGS sequence"/>
</dbReference>
<reference evidence="2 3" key="1">
    <citation type="journal article" date="2019" name="Commun. Biol.">
        <title>The bagworm genome reveals a unique fibroin gene that provides high tensile strength.</title>
        <authorList>
            <person name="Kono N."/>
            <person name="Nakamura H."/>
            <person name="Ohtoshi R."/>
            <person name="Tomita M."/>
            <person name="Numata K."/>
            <person name="Arakawa K."/>
        </authorList>
    </citation>
    <scope>NUCLEOTIDE SEQUENCE [LARGE SCALE GENOMIC DNA]</scope>
</reference>
<evidence type="ECO:0000313" key="2">
    <source>
        <dbReference type="EMBL" id="GBP06972.1"/>
    </source>
</evidence>
<accession>A0A4C1SXP4</accession>
<protein>
    <submittedName>
        <fullName evidence="2">Probable histone-lysine N-methyltransferase Mes-4</fullName>
    </submittedName>
</protein>
<feature type="region of interest" description="Disordered" evidence="1">
    <location>
        <begin position="54"/>
        <end position="74"/>
    </location>
</feature>
<gene>
    <name evidence="2" type="primary">Mes-4</name>
    <name evidence="2" type="ORF">EVAR_73213_1</name>
</gene>
<dbReference type="GO" id="GO:0008168">
    <property type="term" value="F:methyltransferase activity"/>
    <property type="evidence" value="ECO:0007669"/>
    <property type="project" value="UniProtKB-KW"/>
</dbReference>
<comment type="caution">
    <text evidence="2">The sequence shown here is derived from an EMBL/GenBank/DDBJ whole genome shotgun (WGS) entry which is preliminary data.</text>
</comment>
<sequence>MYISVNSGAGSDIESYYGSNDNICNLSLAAAMKNKRERSISPYSPAYSPIKSVATKRRKLSGDQDSVPSSSRRALHLAASNSEENLSSAAISLSQTNSIGSTDSNTHSMHDLDLYNSLEFRKLYAYMKDYVMEQNHDMRI</sequence>
<dbReference type="GO" id="GO:0032259">
    <property type="term" value="P:methylation"/>
    <property type="evidence" value="ECO:0007669"/>
    <property type="project" value="UniProtKB-KW"/>
</dbReference>
<name>A0A4C1SXP4_EUMVA</name>
<keyword evidence="2" id="KW-0489">Methyltransferase</keyword>
<keyword evidence="3" id="KW-1185">Reference proteome</keyword>
<keyword evidence="2" id="KW-0808">Transferase</keyword>
<evidence type="ECO:0000256" key="1">
    <source>
        <dbReference type="SAM" id="MobiDB-lite"/>
    </source>
</evidence>
<dbReference type="STRING" id="151549.A0A4C1SXP4"/>
<dbReference type="AlphaFoldDB" id="A0A4C1SXP4"/>
<dbReference type="EMBL" id="BGZK01011466">
    <property type="protein sequence ID" value="GBP06972.1"/>
    <property type="molecule type" value="Genomic_DNA"/>
</dbReference>
<organism evidence="2 3">
    <name type="scientific">Eumeta variegata</name>
    <name type="common">Bagworm moth</name>
    <name type="synonym">Eumeta japonica</name>
    <dbReference type="NCBI Taxonomy" id="151549"/>
    <lineage>
        <taxon>Eukaryota</taxon>
        <taxon>Metazoa</taxon>
        <taxon>Ecdysozoa</taxon>
        <taxon>Arthropoda</taxon>
        <taxon>Hexapoda</taxon>
        <taxon>Insecta</taxon>
        <taxon>Pterygota</taxon>
        <taxon>Neoptera</taxon>
        <taxon>Endopterygota</taxon>
        <taxon>Lepidoptera</taxon>
        <taxon>Glossata</taxon>
        <taxon>Ditrysia</taxon>
        <taxon>Tineoidea</taxon>
        <taxon>Psychidae</taxon>
        <taxon>Oiketicinae</taxon>
        <taxon>Eumeta</taxon>
    </lineage>
</organism>